<evidence type="ECO:0000313" key="3">
    <source>
        <dbReference type="Proteomes" id="UP000236742"/>
    </source>
</evidence>
<feature type="transmembrane region" description="Helical" evidence="1">
    <location>
        <begin position="6"/>
        <end position="24"/>
    </location>
</feature>
<dbReference type="Proteomes" id="UP000236742">
    <property type="component" value="Unassembled WGS sequence"/>
</dbReference>
<dbReference type="EMBL" id="FNVD01000001">
    <property type="protein sequence ID" value="SEF52313.1"/>
    <property type="molecule type" value="Genomic_DNA"/>
</dbReference>
<dbReference type="OrthoDB" id="7595324at2"/>
<evidence type="ECO:0000256" key="1">
    <source>
        <dbReference type="SAM" id="Phobius"/>
    </source>
</evidence>
<proteinExistence type="predicted"/>
<feature type="transmembrane region" description="Helical" evidence="1">
    <location>
        <begin position="36"/>
        <end position="55"/>
    </location>
</feature>
<dbReference type="Pfam" id="PF13975">
    <property type="entry name" value="gag-asp_proteas"/>
    <property type="match status" value="1"/>
</dbReference>
<keyword evidence="2" id="KW-0645">Protease</keyword>
<dbReference type="AlphaFoldDB" id="A0A1H5SNY0"/>
<keyword evidence="3" id="KW-1185">Reference proteome</keyword>
<dbReference type="InterPro" id="IPR034122">
    <property type="entry name" value="Retropepsin-like_bacterial"/>
</dbReference>
<keyword evidence="1" id="KW-1133">Transmembrane helix</keyword>
<organism evidence="2 3">
    <name type="scientific">Jhaorihella thermophila</name>
    <dbReference type="NCBI Taxonomy" id="488547"/>
    <lineage>
        <taxon>Bacteria</taxon>
        <taxon>Pseudomonadati</taxon>
        <taxon>Pseudomonadota</taxon>
        <taxon>Alphaproteobacteria</taxon>
        <taxon>Rhodobacterales</taxon>
        <taxon>Paracoccaceae</taxon>
        <taxon>Jhaorihella</taxon>
    </lineage>
</organism>
<dbReference type="GO" id="GO:0008233">
    <property type="term" value="F:peptidase activity"/>
    <property type="evidence" value="ECO:0007669"/>
    <property type="project" value="UniProtKB-KW"/>
</dbReference>
<dbReference type="NCBIfam" id="TIGR02281">
    <property type="entry name" value="clan_AA_DTGA"/>
    <property type="match status" value="1"/>
</dbReference>
<dbReference type="InterPro" id="IPR011969">
    <property type="entry name" value="Clan_AA_Asp_peptidase_C"/>
</dbReference>
<keyword evidence="1" id="KW-0812">Transmembrane</keyword>
<name>A0A1H5SNY0_9RHOB</name>
<reference evidence="2 3" key="1">
    <citation type="submission" date="2016-10" db="EMBL/GenBank/DDBJ databases">
        <authorList>
            <person name="de Groot N.N."/>
        </authorList>
    </citation>
    <scope>NUCLEOTIDE SEQUENCE [LARGE SCALE GENOMIC DNA]</scope>
    <source>
        <strain evidence="2 3">DSM 23413</strain>
    </source>
</reference>
<keyword evidence="2" id="KW-0378">Hydrolase</keyword>
<gene>
    <name evidence="2" type="ORF">SAMN05421751_101658</name>
</gene>
<keyword evidence="1" id="KW-0472">Membrane</keyword>
<dbReference type="CDD" id="cd05483">
    <property type="entry name" value="retropepsin_like_bacteria"/>
    <property type="match status" value="1"/>
</dbReference>
<evidence type="ECO:0000313" key="2">
    <source>
        <dbReference type="EMBL" id="SEF52313.1"/>
    </source>
</evidence>
<accession>A0A1H5SNY0</accession>
<dbReference type="InterPro" id="IPR021109">
    <property type="entry name" value="Peptidase_aspartic_dom_sf"/>
</dbReference>
<dbReference type="SUPFAM" id="SSF50630">
    <property type="entry name" value="Acid proteases"/>
    <property type="match status" value="1"/>
</dbReference>
<sequence length="196" mass="21253">MTAFDQGHIAYLVLLGAALVYWFVRSNRASAGKVAQQAIAWGLIFLGVIAAIGLWDDIRQTVRPRLGAVAEAGRIKVPRANDGHYYLTLKVNGAPVEFMVDTGASQVVLAKADAQRAGIDTEDLAYVGRAYTANGVVRTAPVRLGAVEIGPVRHENLRAWVNGGEMDQSLLGMSWLQLWDRIEITGNALVLSREGR</sequence>
<dbReference type="RefSeq" id="WP_104006623.1">
    <property type="nucleotide sequence ID" value="NZ_FNVD01000001.1"/>
</dbReference>
<dbReference type="GO" id="GO:0006508">
    <property type="term" value="P:proteolysis"/>
    <property type="evidence" value="ECO:0007669"/>
    <property type="project" value="UniProtKB-KW"/>
</dbReference>
<protein>
    <submittedName>
        <fullName evidence="2">Aspartyl protease family protein</fullName>
    </submittedName>
</protein>
<dbReference type="Gene3D" id="2.40.70.10">
    <property type="entry name" value="Acid Proteases"/>
    <property type="match status" value="1"/>
</dbReference>